<dbReference type="Gene3D" id="3.20.100.30">
    <property type="entry name" value="VTC, catalytic tunnel domain"/>
    <property type="match status" value="1"/>
</dbReference>
<dbReference type="SUPFAM" id="SSF55154">
    <property type="entry name" value="CYTH-like phosphatases"/>
    <property type="match status" value="1"/>
</dbReference>
<evidence type="ECO:0000313" key="2">
    <source>
        <dbReference type="EMBL" id="MBK6089945.1"/>
    </source>
</evidence>
<dbReference type="AlphaFoldDB" id="A0A934WU36"/>
<dbReference type="InterPro" id="IPR033469">
    <property type="entry name" value="CYTH-like_dom_sf"/>
</dbReference>
<reference evidence="2" key="1">
    <citation type="submission" date="2021-01" db="EMBL/GenBank/DDBJ databases">
        <title>Genome public.</title>
        <authorList>
            <person name="Liu C."/>
            <person name="Sun Q."/>
        </authorList>
    </citation>
    <scope>NUCLEOTIDE SEQUENCE</scope>
    <source>
        <strain evidence="2">M6</strain>
    </source>
</reference>
<name>A0A934WU36_9FIRM</name>
<dbReference type="Pfam" id="PF09359">
    <property type="entry name" value="VTC"/>
    <property type="match status" value="1"/>
</dbReference>
<dbReference type="InterPro" id="IPR018966">
    <property type="entry name" value="VTC_domain"/>
</dbReference>
<evidence type="ECO:0000313" key="3">
    <source>
        <dbReference type="Proteomes" id="UP000633365"/>
    </source>
</evidence>
<keyword evidence="3" id="KW-1185">Reference proteome</keyword>
<dbReference type="RefSeq" id="WP_201428636.1">
    <property type="nucleotide sequence ID" value="NZ_JAEQMG010000163.1"/>
</dbReference>
<sequence length="235" mass="27605">MAFTYIFQRVEKKYMLTKEQYESLIEAITPYMEVDKYGETEIRNIYFDNTDDELIETSLRKPTYKEKLRLRSYGTPDGDSTVFFEIKKKYRGIVYKRRVSMTLNEAYEYIEGGKLPSHIKGNIPAEIDYMMRRYRLSPKAFISYRRVAWAGKDNPDLRITFDRDITSRYDDTRLESESDGHKVLGKDTYLMEIKIPGAMPLWLAHALSERGIFSHSFSKFGTAHVQQKIKMASGF</sequence>
<evidence type="ECO:0000259" key="1">
    <source>
        <dbReference type="Pfam" id="PF09359"/>
    </source>
</evidence>
<dbReference type="Proteomes" id="UP000633365">
    <property type="component" value="Unassembled WGS sequence"/>
</dbReference>
<accession>A0A934WU36</accession>
<proteinExistence type="predicted"/>
<dbReference type="EMBL" id="JAEQMG010000163">
    <property type="protein sequence ID" value="MBK6089945.1"/>
    <property type="molecule type" value="Genomic_DNA"/>
</dbReference>
<gene>
    <name evidence="2" type="ORF">JKK62_15070</name>
</gene>
<comment type="caution">
    <text evidence="2">The sequence shown here is derived from an EMBL/GenBank/DDBJ whole genome shotgun (WGS) entry which is preliminary data.</text>
</comment>
<dbReference type="GO" id="GO:0006799">
    <property type="term" value="P:polyphosphate biosynthetic process"/>
    <property type="evidence" value="ECO:0007669"/>
    <property type="project" value="UniProtKB-ARBA"/>
</dbReference>
<dbReference type="CDD" id="cd07750">
    <property type="entry name" value="PolyPPase_VTC_like"/>
    <property type="match status" value="1"/>
</dbReference>
<feature type="domain" description="VTC" evidence="1">
    <location>
        <begin position="9"/>
        <end position="223"/>
    </location>
</feature>
<organism evidence="2 3">
    <name type="scientific">Ruminococcus difficilis</name>
    <dbReference type="NCBI Taxonomy" id="2763069"/>
    <lineage>
        <taxon>Bacteria</taxon>
        <taxon>Bacillati</taxon>
        <taxon>Bacillota</taxon>
        <taxon>Clostridia</taxon>
        <taxon>Eubacteriales</taxon>
        <taxon>Oscillospiraceae</taxon>
        <taxon>Ruminococcus</taxon>
    </lineage>
</organism>
<dbReference type="InterPro" id="IPR042267">
    <property type="entry name" value="VTC_sf"/>
</dbReference>
<protein>
    <submittedName>
        <fullName evidence="2">Polyphosphate polymerase domain-containing protein</fullName>
    </submittedName>
</protein>